<dbReference type="SUPFAM" id="SSF53254">
    <property type="entry name" value="Phosphoglycerate mutase-like"/>
    <property type="match status" value="1"/>
</dbReference>
<dbReference type="AlphaFoldDB" id="A0A2S5KP44"/>
<protein>
    <submittedName>
        <fullName evidence="1">Phosphohistidine phosphatase SixA</fullName>
    </submittedName>
</protein>
<sequence length="151" mass="16769">MKLIVMRHGEAEQWANSDAERQLTLRGQKDNTQVLTALLARHSPSLLCASPFVRAQQTAQRCSEMCKQPIITSSLLVPDAPIHSTLDWLRHVLEEQQTVMLVSHMPLVGELLGWLLGTEGEPLGTSEVRVVTMDVVEYGCALAEGRWIAAR</sequence>
<organism evidence="1 2">
    <name type="scientific">Proteobacteria bacterium 228</name>
    <dbReference type="NCBI Taxonomy" id="2083153"/>
    <lineage>
        <taxon>Bacteria</taxon>
        <taxon>Pseudomonadati</taxon>
        <taxon>Pseudomonadota</taxon>
    </lineage>
</organism>
<dbReference type="Gene3D" id="3.40.50.1240">
    <property type="entry name" value="Phosphoglycerate mutase-like"/>
    <property type="match status" value="1"/>
</dbReference>
<dbReference type="InterPro" id="IPR004449">
    <property type="entry name" value="SixA"/>
</dbReference>
<dbReference type="EMBL" id="PRLP01000051">
    <property type="protein sequence ID" value="PPC76502.1"/>
    <property type="molecule type" value="Genomic_DNA"/>
</dbReference>
<accession>A0A2S5KP44</accession>
<dbReference type="NCBIfam" id="TIGR00249">
    <property type="entry name" value="sixA"/>
    <property type="match status" value="1"/>
</dbReference>
<comment type="caution">
    <text evidence="1">The sequence shown here is derived from an EMBL/GenBank/DDBJ whole genome shotgun (WGS) entry which is preliminary data.</text>
</comment>
<gene>
    <name evidence="1" type="primary">sixA</name>
    <name evidence="1" type="ORF">C4K68_15290</name>
</gene>
<dbReference type="GO" id="GO:0101006">
    <property type="term" value="F:protein histidine phosphatase activity"/>
    <property type="evidence" value="ECO:0007669"/>
    <property type="project" value="InterPro"/>
</dbReference>
<evidence type="ECO:0000313" key="1">
    <source>
        <dbReference type="EMBL" id="PPC76502.1"/>
    </source>
</evidence>
<dbReference type="InterPro" id="IPR013078">
    <property type="entry name" value="His_Pase_superF_clade-1"/>
</dbReference>
<dbReference type="OrthoDB" id="9810154at2"/>
<proteinExistence type="predicted"/>
<dbReference type="GO" id="GO:0005737">
    <property type="term" value="C:cytoplasm"/>
    <property type="evidence" value="ECO:0007669"/>
    <property type="project" value="InterPro"/>
</dbReference>
<evidence type="ECO:0000313" key="2">
    <source>
        <dbReference type="Proteomes" id="UP000238196"/>
    </source>
</evidence>
<name>A0A2S5KP44_9PROT</name>
<dbReference type="CDD" id="cd07067">
    <property type="entry name" value="HP_PGM_like"/>
    <property type="match status" value="1"/>
</dbReference>
<dbReference type="InterPro" id="IPR029033">
    <property type="entry name" value="His_PPase_superfam"/>
</dbReference>
<reference evidence="1 2" key="1">
    <citation type="submission" date="2018-02" db="EMBL/GenBank/DDBJ databases">
        <title>novel marine gammaproteobacteria from coastal saline agro ecosystem.</title>
        <authorList>
            <person name="Krishnan R."/>
            <person name="Ramesh Kumar N."/>
        </authorList>
    </citation>
    <scope>NUCLEOTIDE SEQUENCE [LARGE SCALE GENOMIC DNA]</scope>
    <source>
        <strain evidence="1 2">228</strain>
    </source>
</reference>
<dbReference type="Pfam" id="PF00300">
    <property type="entry name" value="His_Phos_1"/>
    <property type="match status" value="1"/>
</dbReference>
<dbReference type="Proteomes" id="UP000238196">
    <property type="component" value="Unassembled WGS sequence"/>
</dbReference>